<accession>A0A8S5NVX8</accession>
<reference evidence="1" key="1">
    <citation type="journal article" date="2021" name="Proc. Natl. Acad. Sci. U.S.A.">
        <title>A Catalog of Tens of Thousands of Viruses from Human Metagenomes Reveals Hidden Associations with Chronic Diseases.</title>
        <authorList>
            <person name="Tisza M.J."/>
            <person name="Buck C.B."/>
        </authorList>
    </citation>
    <scope>NUCLEOTIDE SEQUENCE</scope>
    <source>
        <strain evidence="1">CthRr4</strain>
    </source>
</reference>
<organism evidence="1">
    <name type="scientific">Myoviridae sp. cthRr4</name>
    <dbReference type="NCBI Taxonomy" id="2825152"/>
    <lineage>
        <taxon>Viruses</taxon>
        <taxon>Duplodnaviria</taxon>
        <taxon>Heunggongvirae</taxon>
        <taxon>Uroviricota</taxon>
        <taxon>Caudoviricetes</taxon>
    </lineage>
</organism>
<protein>
    <submittedName>
        <fullName evidence="1">Portal protein</fullName>
    </submittedName>
</protein>
<dbReference type="EMBL" id="BK015254">
    <property type="protein sequence ID" value="DAD98155.1"/>
    <property type="molecule type" value="Genomic_DNA"/>
</dbReference>
<evidence type="ECO:0000313" key="1">
    <source>
        <dbReference type="EMBL" id="DAD98155.1"/>
    </source>
</evidence>
<sequence length="581" mass="66768">MKKREETSITTVWQEYERGKDYNYQQQLYEKSKRNYNFYHGKQWEGAKLSGIQPITLNMIKSICKYKVGVVKTNTYQIYFNSDTYKNQDEREKLKDICDMLNRYANRIWEKTKVNKLIRSCINDACIDSEGIIYFYADPDENSNSIYCEQVNKTNIYYGNENEDDIQKQPYIIISFRRTVEEVKEEARQNKISEKEIDLITEDQDIEEQAGRDLRTTEIVPMCLELLKLYRGKDGKIWAKKCTKLATVMKDSCLEIDRYPVAHIIWERVKGSARGQGEVETLIPNQIEINKTATRRALAVKLVAFPKLVANTKYISNTKALNKVGTTIEVNEMNADDVNKVVNYLKPASISSDAYQLQKELQEETQNLAGASDTVTGNVDPTQASGKSILAVQQASQQPINEQVEAYKDFIEDIALIWYAMLKANSVKGIELVREKKDYMNNTTTDEIYKMSYEELNKYDLDIKIETTPKSPFDKYAMEISLENLLTAGQINFEEFVNALPQDSAMPKAELKQILKEREEKEQIFNQIEKAGNALNSAMQAVMQQQEMNNVEQTGVTPQEANIVDNANNTNGNTQQVPVNQ</sequence>
<name>A0A8S5NVX8_9CAUD</name>
<proteinExistence type="predicted"/>